<dbReference type="InterPro" id="IPR008936">
    <property type="entry name" value="Rho_GTPase_activation_prot"/>
</dbReference>
<feature type="compositionally biased region" description="Polar residues" evidence="2">
    <location>
        <begin position="296"/>
        <end position="306"/>
    </location>
</feature>
<reference evidence="4" key="1">
    <citation type="submission" date="2014-08" db="EMBL/GenBank/DDBJ databases">
        <authorList>
            <person name="Sharma Rahul"/>
            <person name="Thines Marco"/>
        </authorList>
    </citation>
    <scope>NUCLEOTIDE SEQUENCE</scope>
</reference>
<proteinExistence type="predicted"/>
<dbReference type="GO" id="GO:0007165">
    <property type="term" value="P:signal transduction"/>
    <property type="evidence" value="ECO:0007669"/>
    <property type="project" value="InterPro"/>
</dbReference>
<feature type="region of interest" description="Disordered" evidence="2">
    <location>
        <begin position="368"/>
        <end position="440"/>
    </location>
</feature>
<keyword evidence="1" id="KW-0343">GTPase activation</keyword>
<dbReference type="Gene3D" id="1.10.555.10">
    <property type="entry name" value="Rho GTPase activation protein"/>
    <property type="match status" value="1"/>
</dbReference>
<dbReference type="AlphaFoldDB" id="A0A0F7SIB0"/>
<dbReference type="GO" id="GO:0005938">
    <property type="term" value="C:cell cortex"/>
    <property type="evidence" value="ECO:0007669"/>
    <property type="project" value="TreeGrafter"/>
</dbReference>
<evidence type="ECO:0000256" key="2">
    <source>
        <dbReference type="SAM" id="MobiDB-lite"/>
    </source>
</evidence>
<dbReference type="EMBL" id="LN483326">
    <property type="protein sequence ID" value="CDZ98175.1"/>
    <property type="molecule type" value="Genomic_DNA"/>
</dbReference>
<dbReference type="Pfam" id="PF00620">
    <property type="entry name" value="RhoGAP"/>
    <property type="match status" value="1"/>
</dbReference>
<accession>A0A0F7SIB0</accession>
<dbReference type="InterPro" id="IPR051025">
    <property type="entry name" value="RhoGAP"/>
</dbReference>
<protein>
    <submittedName>
        <fullName evidence="4">Rho GTPase-activating protein</fullName>
    </submittedName>
</protein>
<dbReference type="PROSITE" id="PS50238">
    <property type="entry name" value="RHOGAP"/>
    <property type="match status" value="1"/>
</dbReference>
<dbReference type="GO" id="GO:0005096">
    <property type="term" value="F:GTPase activator activity"/>
    <property type="evidence" value="ECO:0007669"/>
    <property type="project" value="UniProtKB-KW"/>
</dbReference>
<dbReference type="InterPro" id="IPR000198">
    <property type="entry name" value="RhoGAP_dom"/>
</dbReference>
<evidence type="ECO:0000313" key="4">
    <source>
        <dbReference type="EMBL" id="CDZ98175.1"/>
    </source>
</evidence>
<organism evidence="4">
    <name type="scientific">Phaffia rhodozyma</name>
    <name type="common">Yeast</name>
    <name type="synonym">Xanthophyllomyces dendrorhous</name>
    <dbReference type="NCBI Taxonomy" id="264483"/>
    <lineage>
        <taxon>Eukaryota</taxon>
        <taxon>Fungi</taxon>
        <taxon>Dikarya</taxon>
        <taxon>Basidiomycota</taxon>
        <taxon>Agaricomycotina</taxon>
        <taxon>Tremellomycetes</taxon>
        <taxon>Cystofilobasidiales</taxon>
        <taxon>Mrakiaceae</taxon>
        <taxon>Phaffia</taxon>
    </lineage>
</organism>
<dbReference type="PANTHER" id="PTHR15228:SF25">
    <property type="entry name" value="F-BAR DOMAIN-CONTAINING PROTEIN"/>
    <property type="match status" value="1"/>
</dbReference>
<dbReference type="PANTHER" id="PTHR15228">
    <property type="entry name" value="SPERMATHECAL PHYSIOLOGY VARIANT"/>
    <property type="match status" value="1"/>
</dbReference>
<dbReference type="SUPFAM" id="SSF48350">
    <property type="entry name" value="GTPase activation domain, GAP"/>
    <property type="match status" value="1"/>
</dbReference>
<feature type="region of interest" description="Disordered" evidence="2">
    <location>
        <begin position="1"/>
        <end position="27"/>
    </location>
</feature>
<evidence type="ECO:0000256" key="1">
    <source>
        <dbReference type="ARBA" id="ARBA00022468"/>
    </source>
</evidence>
<feature type="compositionally biased region" description="Basic and acidic residues" evidence="2">
    <location>
        <begin position="55"/>
        <end position="64"/>
    </location>
</feature>
<feature type="region of interest" description="Disordered" evidence="2">
    <location>
        <begin position="41"/>
        <end position="66"/>
    </location>
</feature>
<name>A0A0F7SIB0_PHARH</name>
<evidence type="ECO:0000259" key="3">
    <source>
        <dbReference type="PROSITE" id="PS50238"/>
    </source>
</evidence>
<sequence>MEPPSFHQGSAAHSGYGGESSEGEGSARGLKEWWGRFKVGNHTGKEPLGASKEGPSNKDSESQLKNKPVFAMPLSEAITYASITISTPAPDGEYYVWGVVPTVVARCGRYLKETATEVEGTFRVSGSSKRMAEIQAIFDSPPKYGKNIDWEQVHHTTHDVATIFRRFLTQMPEPVIPDSFYQDFRNTYSSQSHTPDVALKTYLELVERLPIPNKYLLLYVLDLLSVFEKISEKNLMNAANLAVIFQPGILSHPDHHLIPAEHALNQKVVEFLILHQGEGFASLLVPRLVKNPYRTESNMATSSTKSVPLRPVSPPKPKQVVTRPPIPLATRLSDIFTASDSDEDFEGGVVVKTNVPFYNTHTLLTRSKTTAGAGGTKRVPSGSHRSKQQGGTTSTEGGAGGSKSRIKMATKDDLATTTKALSGGMMKDNSINPSGPSYSTPSGPLVTCSSLILPPSSVVQTIILAQLAYEKNTDFLVLDFTFHLSLYLPSLT</sequence>
<feature type="domain" description="Rho-GAP" evidence="3">
    <location>
        <begin position="72"/>
        <end position="280"/>
    </location>
</feature>
<dbReference type="SMART" id="SM00324">
    <property type="entry name" value="RhoGAP"/>
    <property type="match status" value="1"/>
</dbReference>
<dbReference type="GO" id="GO:0060237">
    <property type="term" value="P:regulation of fungal-type cell wall organization"/>
    <property type="evidence" value="ECO:0007669"/>
    <property type="project" value="TreeGrafter"/>
</dbReference>
<feature type="region of interest" description="Disordered" evidence="2">
    <location>
        <begin position="296"/>
        <end position="323"/>
    </location>
</feature>